<dbReference type="InterPro" id="IPR051608">
    <property type="entry name" value="RQC_Subunit_NEMF"/>
</dbReference>
<protein>
    <submittedName>
        <fullName evidence="2">Fibronectin/fibrinogen-binding protein</fullName>
    </submittedName>
</protein>
<dbReference type="GO" id="GO:1990112">
    <property type="term" value="C:RQC complex"/>
    <property type="evidence" value="ECO:0007669"/>
    <property type="project" value="TreeGrafter"/>
</dbReference>
<proteinExistence type="predicted"/>
<dbReference type="PANTHER" id="PTHR15239:SF6">
    <property type="entry name" value="RIBOSOME QUALITY CONTROL COMPLEX SUBUNIT NEMF"/>
    <property type="match status" value="1"/>
</dbReference>
<dbReference type="AlphaFoldDB" id="A7HZP5"/>
<accession>A7HZP5</accession>
<dbReference type="KEGG" id="cha:CHAB381_0123"/>
<dbReference type="PANTHER" id="PTHR15239">
    <property type="entry name" value="NUCLEAR EXPORT MEDIATOR FACTOR NEMF"/>
    <property type="match status" value="1"/>
</dbReference>
<evidence type="ECO:0000259" key="1">
    <source>
        <dbReference type="Pfam" id="PF05670"/>
    </source>
</evidence>
<dbReference type="Gene3D" id="2.30.310.10">
    <property type="entry name" value="ibrinogen binding protein from staphylococcus aureus domain"/>
    <property type="match status" value="1"/>
</dbReference>
<dbReference type="eggNOG" id="COG1293">
    <property type="taxonomic scope" value="Bacteria"/>
</dbReference>
<sequence>MKYQNLLQIAEFLQKFHKISNIKRVGDNLFYIVFDDYELFFDLGKTHSNIHKNENFTPNKIYKAPFDLILEKRFVSAKISAVEVPKNNRILHICATLNGSYKKIISHIYFEFTGRFTNVIITDENNIILEALRHFENEFRNIKVGVKLKFLPGIEIREKTVEKIENFDIFFKNEFNNIKNLQFENLRTAKILSVDKKIENFSQNLCELPKEEELLKNAADFKLKGEILIENLYKLKDFDRKISIYKNDKKIEFSFEKPPKISANDFFTTSKKLRQKAANLYIQRQNLDEQLKFWQNLKTLILNAKNGQELEILLPKHEITAQKKEKNNQNVQNFYIGEFKISVGKNKIGNEWLLKNSAKNDFWFHIKDIPGAHVIVKTAKQNLTPEIIEMAAKICVNFSVNTPGNFNVDYTKRGFVRVVESAFVNYNNFKTIKILKP</sequence>
<dbReference type="GO" id="GO:0072344">
    <property type="term" value="P:rescue of stalled ribosome"/>
    <property type="evidence" value="ECO:0007669"/>
    <property type="project" value="TreeGrafter"/>
</dbReference>
<dbReference type="EMBL" id="CP000776">
    <property type="protein sequence ID" value="ABS51001.1"/>
    <property type="molecule type" value="Genomic_DNA"/>
</dbReference>
<keyword evidence="3" id="KW-1185">Reference proteome</keyword>
<dbReference type="InterPro" id="IPR008532">
    <property type="entry name" value="NFACT_RNA-bd"/>
</dbReference>
<dbReference type="RefSeq" id="WP_011991583.1">
    <property type="nucleotide sequence ID" value="NC_009714.1"/>
</dbReference>
<dbReference type="GO" id="GO:0043023">
    <property type="term" value="F:ribosomal large subunit binding"/>
    <property type="evidence" value="ECO:0007669"/>
    <property type="project" value="TreeGrafter"/>
</dbReference>
<dbReference type="Proteomes" id="UP000002407">
    <property type="component" value="Chromosome"/>
</dbReference>
<dbReference type="Pfam" id="PF05670">
    <property type="entry name" value="NFACT-R_1"/>
    <property type="match status" value="1"/>
</dbReference>
<name>A7HZP5_CAMHC</name>
<evidence type="ECO:0000313" key="3">
    <source>
        <dbReference type="Proteomes" id="UP000002407"/>
    </source>
</evidence>
<dbReference type="GO" id="GO:0000049">
    <property type="term" value="F:tRNA binding"/>
    <property type="evidence" value="ECO:0007669"/>
    <property type="project" value="TreeGrafter"/>
</dbReference>
<dbReference type="Pfam" id="PF05833">
    <property type="entry name" value="NFACT_N"/>
    <property type="match status" value="1"/>
</dbReference>
<dbReference type="OrthoDB" id="9766163at2"/>
<feature type="domain" description="NFACT RNA-binding" evidence="1">
    <location>
        <begin position="339"/>
        <end position="401"/>
    </location>
</feature>
<organism evidence="2 3">
    <name type="scientific">Campylobacter hominis (strain ATCC BAA-381 / DSM 21671 / CCUG 45161 / LMG 19568 / NCTC 13146 / CH001A)</name>
    <dbReference type="NCBI Taxonomy" id="360107"/>
    <lineage>
        <taxon>Bacteria</taxon>
        <taxon>Pseudomonadati</taxon>
        <taxon>Campylobacterota</taxon>
        <taxon>Epsilonproteobacteria</taxon>
        <taxon>Campylobacterales</taxon>
        <taxon>Campylobacteraceae</taxon>
        <taxon>Campylobacter</taxon>
    </lineage>
</organism>
<reference evidence="3" key="1">
    <citation type="submission" date="2007-07" db="EMBL/GenBank/DDBJ databases">
        <title>Complete genome sequence of Campylobacter hominis ATCC BAA-381, a commensal isolated from the human gastrointestinal tract.</title>
        <authorList>
            <person name="Fouts D.E."/>
            <person name="Mongodin E.F."/>
            <person name="Puiu D."/>
            <person name="Sebastian Y."/>
            <person name="Miller W.G."/>
            <person name="Mandrell R.E."/>
            <person name="Nelson K.E."/>
        </authorList>
    </citation>
    <scope>NUCLEOTIDE SEQUENCE [LARGE SCALE GENOMIC DNA]</scope>
    <source>
        <strain evidence="3">ATCC BAA-381 / LMG 19568 / NCTC 13146 / CH001A</strain>
    </source>
</reference>
<dbReference type="HOGENOM" id="CLU_610885_0_0_7"/>
<evidence type="ECO:0000313" key="2">
    <source>
        <dbReference type="EMBL" id="ABS51001.1"/>
    </source>
</evidence>
<gene>
    <name evidence="2" type="ordered locus">CHAB381_0123</name>
</gene>
<dbReference type="STRING" id="360107.CHAB381_0123"/>